<feature type="compositionally biased region" description="Polar residues" evidence="7">
    <location>
        <begin position="1593"/>
        <end position="1607"/>
    </location>
</feature>
<comment type="subcellular location">
    <subcellularLocation>
        <location evidence="1">Cytoplasm</location>
    </subcellularLocation>
</comment>
<keyword evidence="3" id="KW-0963">Cytoplasm</keyword>
<dbReference type="PANTHER" id="PTHR23244">
    <property type="entry name" value="KELCH REPEAT DOMAIN"/>
    <property type="match status" value="1"/>
</dbReference>
<gene>
    <name evidence="8" type="ORF">POCULU_LOCUS2305</name>
</gene>
<feature type="region of interest" description="Disordered" evidence="7">
    <location>
        <begin position="295"/>
        <end position="536"/>
    </location>
</feature>
<dbReference type="EMBL" id="CAJVPJ010000209">
    <property type="protein sequence ID" value="CAG8495640.1"/>
    <property type="molecule type" value="Genomic_DNA"/>
</dbReference>
<protein>
    <submittedName>
        <fullName evidence="8">1551_t:CDS:1</fullName>
    </submittedName>
</protein>
<dbReference type="InterPro" id="IPR006652">
    <property type="entry name" value="Kelch_1"/>
</dbReference>
<comment type="caution">
    <text evidence="8">The sequence shown here is derived from an EMBL/GenBank/DDBJ whole genome shotgun (WGS) entry which is preliminary data.</text>
</comment>
<evidence type="ECO:0000313" key="9">
    <source>
        <dbReference type="Proteomes" id="UP000789572"/>
    </source>
</evidence>
<dbReference type="Pfam" id="PF24681">
    <property type="entry name" value="Kelch_KLHDC2_KLHL20_DRC7"/>
    <property type="match status" value="2"/>
</dbReference>
<dbReference type="Gene3D" id="1.10.287.1490">
    <property type="match status" value="1"/>
</dbReference>
<dbReference type="SUPFAM" id="SSF57997">
    <property type="entry name" value="Tropomyosin"/>
    <property type="match status" value="1"/>
</dbReference>
<feature type="compositionally biased region" description="Polar residues" evidence="7">
    <location>
        <begin position="319"/>
        <end position="332"/>
    </location>
</feature>
<evidence type="ECO:0000256" key="5">
    <source>
        <dbReference type="ARBA" id="ARBA00023054"/>
    </source>
</evidence>
<dbReference type="SMART" id="SM00612">
    <property type="entry name" value="Kelch"/>
    <property type="match status" value="2"/>
</dbReference>
<dbReference type="OrthoDB" id="45365at2759"/>
<evidence type="ECO:0000256" key="2">
    <source>
        <dbReference type="ARBA" id="ARBA00022441"/>
    </source>
</evidence>
<feature type="compositionally biased region" description="Basic and acidic residues" evidence="7">
    <location>
        <begin position="1210"/>
        <end position="1221"/>
    </location>
</feature>
<reference evidence="8" key="1">
    <citation type="submission" date="2021-06" db="EMBL/GenBank/DDBJ databases">
        <authorList>
            <person name="Kallberg Y."/>
            <person name="Tangrot J."/>
            <person name="Rosling A."/>
        </authorList>
    </citation>
    <scope>NUCLEOTIDE SEQUENCE</scope>
    <source>
        <strain evidence="8">IA702</strain>
    </source>
</reference>
<feature type="compositionally biased region" description="Basic and acidic residues" evidence="7">
    <location>
        <begin position="1231"/>
        <end position="1251"/>
    </location>
</feature>
<feature type="region of interest" description="Disordered" evidence="7">
    <location>
        <begin position="1210"/>
        <end position="1254"/>
    </location>
</feature>
<accession>A0A9N8ZH69</accession>
<organism evidence="8 9">
    <name type="scientific">Paraglomus occultum</name>
    <dbReference type="NCBI Taxonomy" id="144539"/>
    <lineage>
        <taxon>Eukaryota</taxon>
        <taxon>Fungi</taxon>
        <taxon>Fungi incertae sedis</taxon>
        <taxon>Mucoromycota</taxon>
        <taxon>Glomeromycotina</taxon>
        <taxon>Glomeromycetes</taxon>
        <taxon>Paraglomerales</taxon>
        <taxon>Paraglomeraceae</taxon>
        <taxon>Paraglomus</taxon>
    </lineage>
</organism>
<evidence type="ECO:0000256" key="4">
    <source>
        <dbReference type="ARBA" id="ARBA00022737"/>
    </source>
</evidence>
<keyword evidence="9" id="KW-1185">Reference proteome</keyword>
<keyword evidence="4" id="KW-0677">Repeat</keyword>
<dbReference type="FunFam" id="2.120.10.80:FF:000049">
    <property type="entry name" value="Cell polarity protein (Tea1)"/>
    <property type="match status" value="1"/>
</dbReference>
<name>A0A9N8ZH69_9GLOM</name>
<dbReference type="Gene3D" id="1.20.5.170">
    <property type="match status" value="1"/>
</dbReference>
<proteinExistence type="predicted"/>
<dbReference type="Proteomes" id="UP000789572">
    <property type="component" value="Unassembled WGS sequence"/>
</dbReference>
<feature type="coiled-coil region" evidence="6">
    <location>
        <begin position="799"/>
        <end position="1138"/>
    </location>
</feature>
<evidence type="ECO:0000256" key="1">
    <source>
        <dbReference type="ARBA" id="ARBA00004496"/>
    </source>
</evidence>
<dbReference type="GO" id="GO:0005737">
    <property type="term" value="C:cytoplasm"/>
    <property type="evidence" value="ECO:0007669"/>
    <property type="project" value="UniProtKB-SubCell"/>
</dbReference>
<feature type="region of interest" description="Disordered" evidence="7">
    <location>
        <begin position="643"/>
        <end position="664"/>
    </location>
</feature>
<dbReference type="PANTHER" id="PTHR23244:SF456">
    <property type="entry name" value="MULTIPLE EPIDERMAL GROWTH FACTOR-LIKE DOMAINS PROTEIN 8"/>
    <property type="match status" value="1"/>
</dbReference>
<dbReference type="InterPro" id="IPR015915">
    <property type="entry name" value="Kelch-typ_b-propeller"/>
</dbReference>
<evidence type="ECO:0000313" key="8">
    <source>
        <dbReference type="EMBL" id="CAG8495640.1"/>
    </source>
</evidence>
<evidence type="ECO:0000256" key="3">
    <source>
        <dbReference type="ARBA" id="ARBA00022490"/>
    </source>
</evidence>
<evidence type="ECO:0000256" key="6">
    <source>
        <dbReference type="SAM" id="Coils"/>
    </source>
</evidence>
<keyword evidence="5 6" id="KW-0175">Coiled coil</keyword>
<feature type="compositionally biased region" description="Polar residues" evidence="7">
    <location>
        <begin position="471"/>
        <end position="485"/>
    </location>
</feature>
<sequence length="1630" mass="180636">VGHSASQSARDNDIFIFGGIAKGKARNDVYLLDANTLNVQPISTTGDIPPPRSRHTHVVIGQQMIVFGGLVANPEEKPDDNIFILNTETKNWVQPAIIGNRPIARFGHTATTVGTKMYIFGGEAEGYHMNDLLALDVASMNSGEARWEVVVPANDPPSGRSGHVAVTFNEKIYIFGGTDGNKCYNDTWCYDIRSNTWTELVCIGYIPLPRDSHGATLVGDVVYVFGGKGSEGEELGDLAAFRITNKRWYMFQKMGPSPYARHTTVLSACREKIFVLGGDSLHRAKPDESGVIHVLDTDSLRGPPSPTQTFPRGQPLADSRSNSLTNDAQRYQRTPYGDPVPYGATDPRFQGPPRQGSPSTSISPRTGPEGMIYSNQTYGAQPVNGTGQGSPRGQTFPKRQMTGNNIAPRGPEGQMISRGMSPDNTRYDGTLPNARNSPTDQFRYMESTPTTPPGSAQAPFGRKQSIESLRKQTPSPQGSRQQRSADNLREANGFRPPRSGPEKTAAGGVYGSAATEFGSKDFTNPRAAPKPPQVGVRVNNVGMQNNNMGGQAGMGMQNNNNIGGPSGVGMQNYNMGVQGGLSLQNNMGNQGGISMQNAVTMQGNMNTPPAQEQRSFTGVNQNADANTQQLIINTNNAQGSVLYGGTFSPGTSSGSPTTVRSPMSPTDTMKLADQFPTPVSNAERDSFLRELQQRDAAISLLKKRENWFRTELAFARKAGFTPDFGRDADTSEDTEAEQILNVGEPNSDKYKLIVALMKVKQELRRAKATVASQAQTASLKITESERIRTAALQEAAYFKAKLTALMNASETDLAQIESQRAADLEKRLTQALTEKEAAQTKLIQYQQSSSYEMQARESAEERAKAANARAEEMEESHARVLTELATLHSRATAAETSLRQANARLAEANAELAQHRVKSSGSQGQLAQLQLSLEQHQRALEKANAALSAANERASEAESLWRQARQDRQDIVSLEKEAAGLRAELDVKMRDLDRAHAKTNELERLLATAQKEADAVRAVMQESMTELLNTSRSGTANDLNISDLTRRYNELEQEVEKLKIARSDSQTAADEASRSLAEAMGRTSQLEATNIKSRSENASLQRRLAEATDEIARLKDRVREKERDLETKTQALEEANVKIGMMKDVMSEKGILDNGGTNNITTRYKELEARYAELGFTHAETSNQLSETRTKCEEAIQRAKEADERIKTLESQLERVSDKNITDSSKTLTDGGKDSDSDADASRRELSEVKQRLQQVESDYQTALHYVKGSEKMLRRMKEELTRSQTENAKINEKLLQMQEHSENLEEKLADAENQMTVRRGARESRVQEYANARLEEQRKDFDKEKQALQQQLADIQLQLERSNDDKAMMDQEYEVLRKEYETLKNLHAQTTQQLDNLGTELKRMQEVLQATRTELEETLTLNEHLNRELEIALSGSPRKENGLQDNARHSMERQQWDEHRTMLEREIGEYRTKTETLEKENLELNHKIGILLDQMEHAVDTYRGIEVNIRDNSPRNSGALDSIANELDALKSQWDETQKNVDVSVDDRWSRLPENSNDTVRVPSRLEEYDDMIKALDEVHKSAATRNLVPMSPNTSQNSQAMSNGSGLIDHIRSQLSLTPPPTPPGPSP</sequence>
<dbReference type="SUPFAM" id="SSF117281">
    <property type="entry name" value="Kelch motif"/>
    <property type="match status" value="1"/>
</dbReference>
<feature type="region of interest" description="Disordered" evidence="7">
    <location>
        <begin position="1589"/>
        <end position="1630"/>
    </location>
</feature>
<feature type="compositionally biased region" description="Polar residues" evidence="7">
    <location>
        <begin position="373"/>
        <end position="393"/>
    </location>
</feature>
<keyword evidence="2" id="KW-0880">Kelch repeat</keyword>
<dbReference type="Gene3D" id="2.120.10.80">
    <property type="entry name" value="Kelch-type beta propeller"/>
    <property type="match status" value="2"/>
</dbReference>
<feature type="non-terminal residue" evidence="8">
    <location>
        <position position="1"/>
    </location>
</feature>
<evidence type="ECO:0000256" key="7">
    <source>
        <dbReference type="SAM" id="MobiDB-lite"/>
    </source>
</evidence>
<feature type="compositionally biased region" description="Pro residues" evidence="7">
    <location>
        <begin position="1620"/>
        <end position="1630"/>
    </location>
</feature>
<feature type="compositionally biased region" description="Low complexity" evidence="7">
    <location>
        <begin position="644"/>
        <end position="658"/>
    </location>
</feature>